<dbReference type="InterPro" id="IPR027421">
    <property type="entry name" value="DNA_pol_lamdba_lyase_dom_sf"/>
</dbReference>
<dbReference type="InterPro" id="IPR036420">
    <property type="entry name" value="BRCT_dom_sf"/>
</dbReference>
<sequence length="625" mass="69168">MKRKAASPRKTAAPFSSCFADTEVLILEDGGISPHDISPMRAGLLLKKIEQHGGTAEVIPANEVLEGRLRAREQRDSKLSRATHVVLSKSLEGKVPALVERLRREKNKDTNENGTIYAPLPLTVGRSCQVVSPDWVSDCLLHRQLVDPRPYLLSLDRAERNEGGDAYTEAATKREEAAEPTAGGTKKARLSHPSASTPTVVSPTHAAIEARLAPFSDLDPTTRDAFFAYGGPLVLSKPFSASFPKFACQRPAPAQHPNRHLTPLFEDLVEMYGLGVGDKERETAFGRVLAVLRAWPWKVRESKELKGIRHVGGSMRAVIEEILMTGRCSRLEKLREDSSHRCLLDLCRVHQVGHATARKWYEAGYRSVAQIQADLKRAEETGDGEEQAGGEVERYLGSTFCTSQRPSMEQLLGILFVDEYSVKMTRCQVAALEGIVREAALKALAARGLGAETLLLQTCGGYLRGKALNGDADVLVSCTQAQGQAGLREEIKRIMQEDMGIDLLILKEGNTMGGFASKPTHEKIASHDNMLTLIKHEGFYRRLDVISPPPDQWAFCVLGWSGSKQMEKDLRDYADEQGLHLSQQAVFRETKRLTNPKSIDGVFHSEEDVWEFLGLKYLPPRLRCA</sequence>
<dbReference type="SUPFAM" id="SSF81301">
    <property type="entry name" value="Nucleotidyltransferase"/>
    <property type="match status" value="1"/>
</dbReference>
<dbReference type="SUPFAM" id="SSF47802">
    <property type="entry name" value="DNA polymerase beta, N-terminal domain-like"/>
    <property type="match status" value="1"/>
</dbReference>
<dbReference type="InterPro" id="IPR001357">
    <property type="entry name" value="BRCT_dom"/>
</dbReference>
<dbReference type="OrthoDB" id="204758at2759"/>
<protein>
    <submittedName>
        <fullName evidence="5">Dna polymerase mu</fullName>
    </submittedName>
</protein>
<organism evidence="5 6">
    <name type="scientific">Nannochloropsis gaditana</name>
    <dbReference type="NCBI Taxonomy" id="72520"/>
    <lineage>
        <taxon>Eukaryota</taxon>
        <taxon>Sar</taxon>
        <taxon>Stramenopiles</taxon>
        <taxon>Ochrophyta</taxon>
        <taxon>Eustigmatophyceae</taxon>
        <taxon>Eustigmatales</taxon>
        <taxon>Monodopsidaceae</taxon>
        <taxon>Nannochloropsis</taxon>
    </lineage>
</organism>
<dbReference type="Gene3D" id="3.40.50.10190">
    <property type="entry name" value="BRCT domain"/>
    <property type="match status" value="1"/>
</dbReference>
<evidence type="ECO:0000259" key="4">
    <source>
        <dbReference type="PROSITE" id="PS50172"/>
    </source>
</evidence>
<dbReference type="Pfam" id="PF14716">
    <property type="entry name" value="HHH_8"/>
    <property type="match status" value="1"/>
</dbReference>
<dbReference type="InterPro" id="IPR043519">
    <property type="entry name" value="NT_sf"/>
</dbReference>
<feature type="compositionally biased region" description="Polar residues" evidence="3">
    <location>
        <begin position="193"/>
        <end position="202"/>
    </location>
</feature>
<dbReference type="PANTHER" id="PTHR11276">
    <property type="entry name" value="DNA POLYMERASE TYPE-X FAMILY MEMBER"/>
    <property type="match status" value="1"/>
</dbReference>
<dbReference type="PRINTS" id="PR00869">
    <property type="entry name" value="DNAPOLX"/>
</dbReference>
<accession>W7TDL3</accession>
<name>W7TDL3_9STRA</name>
<dbReference type="InterPro" id="IPR029398">
    <property type="entry name" value="PolB_thumb"/>
</dbReference>
<evidence type="ECO:0000313" key="5">
    <source>
        <dbReference type="EMBL" id="EWM21633.1"/>
    </source>
</evidence>
<dbReference type="SUPFAM" id="SSF158702">
    <property type="entry name" value="Sec63 N-terminal domain-like"/>
    <property type="match status" value="1"/>
</dbReference>
<dbReference type="GO" id="GO:0005634">
    <property type="term" value="C:nucleus"/>
    <property type="evidence" value="ECO:0007669"/>
    <property type="project" value="TreeGrafter"/>
</dbReference>
<keyword evidence="1" id="KW-0808">Transferase</keyword>
<feature type="domain" description="BRCT" evidence="4">
    <location>
        <begin position="14"/>
        <end position="153"/>
    </location>
</feature>
<dbReference type="SUPFAM" id="SSF52113">
    <property type="entry name" value="BRCT domain"/>
    <property type="match status" value="1"/>
</dbReference>
<evidence type="ECO:0000256" key="1">
    <source>
        <dbReference type="ARBA" id="ARBA00022679"/>
    </source>
</evidence>
<dbReference type="GO" id="GO:0003677">
    <property type="term" value="F:DNA binding"/>
    <property type="evidence" value="ECO:0007669"/>
    <property type="project" value="InterPro"/>
</dbReference>
<dbReference type="PROSITE" id="PS50172">
    <property type="entry name" value="BRCT"/>
    <property type="match status" value="1"/>
</dbReference>
<dbReference type="InterPro" id="IPR010996">
    <property type="entry name" value="HHH_MUS81"/>
</dbReference>
<evidence type="ECO:0000313" key="6">
    <source>
        <dbReference type="Proteomes" id="UP000019335"/>
    </source>
</evidence>
<keyword evidence="6" id="KW-1185">Reference proteome</keyword>
<dbReference type="SMART" id="SM00483">
    <property type="entry name" value="POLXc"/>
    <property type="match status" value="1"/>
</dbReference>
<dbReference type="PANTHER" id="PTHR11276:SF28">
    <property type="entry name" value="DNA POLYMERASE LAMBDA"/>
    <property type="match status" value="1"/>
</dbReference>
<dbReference type="Gene3D" id="1.10.150.110">
    <property type="entry name" value="DNA polymerase beta, N-terminal domain-like"/>
    <property type="match status" value="1"/>
</dbReference>
<keyword evidence="2" id="KW-0548">Nucleotidyltransferase</keyword>
<dbReference type="GO" id="GO:0003887">
    <property type="term" value="F:DNA-directed DNA polymerase activity"/>
    <property type="evidence" value="ECO:0007669"/>
    <property type="project" value="InterPro"/>
</dbReference>
<dbReference type="GO" id="GO:0006303">
    <property type="term" value="P:double-strand break repair via nonhomologous end joining"/>
    <property type="evidence" value="ECO:0007669"/>
    <property type="project" value="TreeGrafter"/>
</dbReference>
<dbReference type="Gene3D" id="1.10.150.20">
    <property type="entry name" value="5' to 3' exonuclease, C-terminal subdomain"/>
    <property type="match status" value="1"/>
</dbReference>
<dbReference type="Pfam" id="PF14791">
    <property type="entry name" value="DNA_pol_B_thumb"/>
    <property type="match status" value="1"/>
</dbReference>
<reference evidence="5 6" key="1">
    <citation type="journal article" date="2014" name="Mol. Plant">
        <title>Chromosome Scale Genome Assembly and Transcriptome Profiling of Nannochloropsis gaditana in Nitrogen Depletion.</title>
        <authorList>
            <person name="Corteggiani Carpinelli E."/>
            <person name="Telatin A."/>
            <person name="Vitulo N."/>
            <person name="Forcato C."/>
            <person name="D'Angelo M."/>
            <person name="Schiavon R."/>
            <person name="Vezzi A."/>
            <person name="Giacometti G.M."/>
            <person name="Morosinotto T."/>
            <person name="Valle G."/>
        </authorList>
    </citation>
    <scope>NUCLEOTIDE SEQUENCE [LARGE SCALE GENOMIC DNA]</scope>
    <source>
        <strain evidence="5 6">B-31</strain>
    </source>
</reference>
<dbReference type="Proteomes" id="UP000019335">
    <property type="component" value="Unassembled WGS sequence"/>
</dbReference>
<feature type="region of interest" description="Disordered" evidence="3">
    <location>
        <begin position="162"/>
        <end position="202"/>
    </location>
</feature>
<gene>
    <name evidence="5" type="ORF">Naga_100012g39</name>
</gene>
<evidence type="ECO:0000256" key="2">
    <source>
        <dbReference type="ARBA" id="ARBA00022695"/>
    </source>
</evidence>
<evidence type="ECO:0000256" key="3">
    <source>
        <dbReference type="SAM" id="MobiDB-lite"/>
    </source>
</evidence>
<comment type="caution">
    <text evidence="5">The sequence shown here is derived from an EMBL/GenBank/DDBJ whole genome shotgun (WGS) entry which is preliminary data.</text>
</comment>
<dbReference type="Gene3D" id="3.30.210.10">
    <property type="entry name" value="DNA polymerase, thumb domain"/>
    <property type="match status" value="1"/>
</dbReference>
<dbReference type="EMBL" id="AZIL01002442">
    <property type="protein sequence ID" value="EWM21633.1"/>
    <property type="molecule type" value="Genomic_DNA"/>
</dbReference>
<dbReference type="InterPro" id="IPR037160">
    <property type="entry name" value="DNA_Pol_thumb_sf"/>
</dbReference>
<dbReference type="AlphaFoldDB" id="W7TDL3"/>
<dbReference type="Gene3D" id="3.30.460.10">
    <property type="entry name" value="Beta Polymerase, domain 2"/>
    <property type="match status" value="1"/>
</dbReference>
<dbReference type="InterPro" id="IPR002054">
    <property type="entry name" value="DNA-dir_DNA_pol_X"/>
</dbReference>
<dbReference type="InterPro" id="IPR022312">
    <property type="entry name" value="DNA_pol_X"/>
</dbReference>
<proteinExistence type="predicted"/>